<proteinExistence type="predicted"/>
<reference evidence="2 3" key="1">
    <citation type="submission" date="2024-09" db="EMBL/GenBank/DDBJ databases">
        <title>Chromosome-scale assembly of Riccia fluitans.</title>
        <authorList>
            <person name="Paukszto L."/>
            <person name="Sawicki J."/>
            <person name="Karawczyk K."/>
            <person name="Piernik-Szablinska J."/>
            <person name="Szczecinska M."/>
            <person name="Mazdziarz M."/>
        </authorList>
    </citation>
    <scope>NUCLEOTIDE SEQUENCE [LARGE SCALE GENOMIC DNA]</scope>
    <source>
        <strain evidence="2">Rf_01</strain>
        <tissue evidence="2">Aerial parts of the thallus</tissue>
    </source>
</reference>
<evidence type="ECO:0000259" key="1">
    <source>
        <dbReference type="Pfam" id="PF03184"/>
    </source>
</evidence>
<evidence type="ECO:0000313" key="3">
    <source>
        <dbReference type="Proteomes" id="UP001605036"/>
    </source>
</evidence>
<keyword evidence="3" id="KW-1185">Reference proteome</keyword>
<dbReference type="InterPro" id="IPR004875">
    <property type="entry name" value="DDE_SF_endonuclease_dom"/>
</dbReference>
<evidence type="ECO:0000313" key="2">
    <source>
        <dbReference type="EMBL" id="KAL2611120.1"/>
    </source>
</evidence>
<comment type="caution">
    <text evidence="2">The sequence shown here is derived from an EMBL/GenBank/DDBJ whole genome shotgun (WGS) entry which is preliminary data.</text>
</comment>
<name>A0ABD1XQ91_9MARC</name>
<dbReference type="EMBL" id="JBHFFA010000007">
    <property type="protein sequence ID" value="KAL2611120.1"/>
    <property type="molecule type" value="Genomic_DNA"/>
</dbReference>
<dbReference type="Pfam" id="PF03184">
    <property type="entry name" value="DDE_1"/>
    <property type="match status" value="1"/>
</dbReference>
<dbReference type="AlphaFoldDB" id="A0ABD1XQ91"/>
<gene>
    <name evidence="2" type="ORF">R1flu_022812</name>
</gene>
<protein>
    <recommendedName>
        <fullName evidence="1">DDE-1 domain-containing protein</fullName>
    </recommendedName>
</protein>
<sequence>MDGSIKLKPLVINKSLKPRAFSHRHVSNPSNLEIDWYTNPKVWMNGVFWENFLQKFDVDMICHGRKQVILLVDNAPGHIRELLSLKMTTIVWLPPNTTATFQLMDAWIMKSFKSLLHLSSSPDLSRVGFSCHPYAAQDLYVYRT</sequence>
<organism evidence="2 3">
    <name type="scientific">Riccia fluitans</name>
    <dbReference type="NCBI Taxonomy" id="41844"/>
    <lineage>
        <taxon>Eukaryota</taxon>
        <taxon>Viridiplantae</taxon>
        <taxon>Streptophyta</taxon>
        <taxon>Embryophyta</taxon>
        <taxon>Marchantiophyta</taxon>
        <taxon>Marchantiopsida</taxon>
        <taxon>Marchantiidae</taxon>
        <taxon>Marchantiales</taxon>
        <taxon>Ricciaceae</taxon>
        <taxon>Riccia</taxon>
    </lineage>
</organism>
<feature type="domain" description="DDE-1" evidence="1">
    <location>
        <begin position="2"/>
        <end position="114"/>
    </location>
</feature>
<accession>A0ABD1XQ91</accession>
<dbReference type="Proteomes" id="UP001605036">
    <property type="component" value="Unassembled WGS sequence"/>
</dbReference>